<dbReference type="EMBL" id="FUFT01000005">
    <property type="protein sequence ID" value="SJL84092.1"/>
    <property type="molecule type" value="Genomic_DNA"/>
</dbReference>
<feature type="transmembrane region" description="Helical" evidence="8">
    <location>
        <begin position="238"/>
        <end position="266"/>
    </location>
</feature>
<gene>
    <name evidence="9" type="primary">fecC</name>
    <name evidence="9" type="ORF">VPAL9027_02073</name>
</gene>
<evidence type="ECO:0000256" key="5">
    <source>
        <dbReference type="ARBA" id="ARBA00022692"/>
    </source>
</evidence>
<feature type="transmembrane region" description="Helical" evidence="8">
    <location>
        <begin position="278"/>
        <end position="299"/>
    </location>
</feature>
<evidence type="ECO:0000256" key="2">
    <source>
        <dbReference type="ARBA" id="ARBA00007935"/>
    </source>
</evidence>
<feature type="transmembrane region" description="Helical" evidence="8">
    <location>
        <begin position="93"/>
        <end position="115"/>
    </location>
</feature>
<keyword evidence="7 8" id="KW-0472">Membrane</keyword>
<dbReference type="GO" id="GO:0005886">
    <property type="term" value="C:plasma membrane"/>
    <property type="evidence" value="ECO:0007669"/>
    <property type="project" value="UniProtKB-SubCell"/>
</dbReference>
<keyword evidence="4" id="KW-1003">Cell membrane</keyword>
<dbReference type="PANTHER" id="PTHR30472">
    <property type="entry name" value="FERRIC ENTEROBACTIN TRANSPORT SYSTEM PERMEASE PROTEIN"/>
    <property type="match status" value="1"/>
</dbReference>
<dbReference type="CDD" id="cd06550">
    <property type="entry name" value="TM_ABC_iron-siderophores_like"/>
    <property type="match status" value="1"/>
</dbReference>
<feature type="transmembrane region" description="Helical" evidence="8">
    <location>
        <begin position="64"/>
        <end position="81"/>
    </location>
</feature>
<dbReference type="Proteomes" id="UP000189475">
    <property type="component" value="Unassembled WGS sequence"/>
</dbReference>
<comment type="subcellular location">
    <subcellularLocation>
        <location evidence="1">Cell membrane</location>
        <topology evidence="1">Multi-pass membrane protein</topology>
    </subcellularLocation>
</comment>
<dbReference type="AlphaFoldDB" id="A0A1R4B588"/>
<feature type="transmembrane region" description="Helical" evidence="8">
    <location>
        <begin position="151"/>
        <end position="173"/>
    </location>
</feature>
<evidence type="ECO:0000313" key="10">
    <source>
        <dbReference type="Proteomes" id="UP000189475"/>
    </source>
</evidence>
<dbReference type="InterPro" id="IPR037294">
    <property type="entry name" value="ABC_BtuC-like"/>
</dbReference>
<comment type="similarity">
    <text evidence="2">Belongs to the binding-protein-dependent transport system permease family. FecCD subfamily.</text>
</comment>
<name>A0A1R4B588_9VIBR</name>
<protein>
    <submittedName>
        <fullName evidence="9">Fe(3+) dicitrate transport system permease protein FecC</fullName>
    </submittedName>
</protein>
<dbReference type="Gene3D" id="1.10.3470.10">
    <property type="entry name" value="ABC transporter involved in vitamin B12 uptake, BtuC"/>
    <property type="match status" value="1"/>
</dbReference>
<sequence length="332" mass="34600">MRCPAMPILIWLLLMIFLLSGSVFSLLSWSSFLLTWDDLTGYLLAFDPTNMQQQILASIRMPRLLTGLMIGANLAIAGALMQGLSRNALASPSILGINAGAACCMALATIGVPILSDLPSLVVAALGGVVSGALVMSLGGFFSQRPHPLKLVLAGMAISALLIGITRAAVILADDKAYSVINWLAGSLSSAGWAQWHSLWPASLVGLMLAAYVAKNLNLLALGNDVATSLGLNIRRTCLVTCLAVVLLTASSVAIAGSIGFVGMLIPHIARRVVGYNFLMLLPACALLGAGLIVWADSFSRAIAFPAETPVGVLTALLGTPFFVILAMRGKS</sequence>
<evidence type="ECO:0000313" key="9">
    <source>
        <dbReference type="EMBL" id="SJL84092.1"/>
    </source>
</evidence>
<feature type="transmembrane region" description="Helical" evidence="8">
    <location>
        <begin position="121"/>
        <end position="142"/>
    </location>
</feature>
<evidence type="ECO:0000256" key="4">
    <source>
        <dbReference type="ARBA" id="ARBA00022475"/>
    </source>
</evidence>
<dbReference type="PANTHER" id="PTHR30472:SF25">
    <property type="entry name" value="ABC TRANSPORTER PERMEASE PROTEIN MJ0876-RELATED"/>
    <property type="match status" value="1"/>
</dbReference>
<proteinExistence type="inferred from homology"/>
<keyword evidence="6 8" id="KW-1133">Transmembrane helix</keyword>
<accession>A0A1R4B588</accession>
<evidence type="ECO:0000256" key="8">
    <source>
        <dbReference type="SAM" id="Phobius"/>
    </source>
</evidence>
<keyword evidence="5 8" id="KW-0812">Transmembrane</keyword>
<evidence type="ECO:0000256" key="7">
    <source>
        <dbReference type="ARBA" id="ARBA00023136"/>
    </source>
</evidence>
<evidence type="ECO:0000256" key="1">
    <source>
        <dbReference type="ARBA" id="ARBA00004651"/>
    </source>
</evidence>
<feature type="transmembrane region" description="Helical" evidence="8">
    <location>
        <begin position="311"/>
        <end position="328"/>
    </location>
</feature>
<dbReference type="STRING" id="1918946.VPAL9027_02073"/>
<evidence type="ECO:0000256" key="3">
    <source>
        <dbReference type="ARBA" id="ARBA00022448"/>
    </source>
</evidence>
<dbReference type="GO" id="GO:0033214">
    <property type="term" value="P:siderophore-iron import into cell"/>
    <property type="evidence" value="ECO:0007669"/>
    <property type="project" value="TreeGrafter"/>
</dbReference>
<keyword evidence="3" id="KW-0813">Transport</keyword>
<dbReference type="SUPFAM" id="SSF81345">
    <property type="entry name" value="ABC transporter involved in vitamin B12 uptake, BtuC"/>
    <property type="match status" value="1"/>
</dbReference>
<dbReference type="GO" id="GO:0022857">
    <property type="term" value="F:transmembrane transporter activity"/>
    <property type="evidence" value="ECO:0007669"/>
    <property type="project" value="InterPro"/>
</dbReference>
<evidence type="ECO:0000256" key="6">
    <source>
        <dbReference type="ARBA" id="ARBA00022989"/>
    </source>
</evidence>
<dbReference type="Pfam" id="PF01032">
    <property type="entry name" value="FecCD"/>
    <property type="match status" value="1"/>
</dbReference>
<reference evidence="9 10" key="1">
    <citation type="submission" date="2017-02" db="EMBL/GenBank/DDBJ databases">
        <authorList>
            <person name="Peterson S.W."/>
        </authorList>
    </citation>
    <scope>NUCLEOTIDE SEQUENCE [LARGE SCALE GENOMIC DNA]</scope>
    <source>
        <strain evidence="9 10">CECT 9027</strain>
    </source>
</reference>
<dbReference type="OrthoDB" id="9055647at2"/>
<keyword evidence="10" id="KW-1185">Reference proteome</keyword>
<organism evidence="9 10">
    <name type="scientific">Vibrio palustris</name>
    <dbReference type="NCBI Taxonomy" id="1918946"/>
    <lineage>
        <taxon>Bacteria</taxon>
        <taxon>Pseudomonadati</taxon>
        <taxon>Pseudomonadota</taxon>
        <taxon>Gammaproteobacteria</taxon>
        <taxon>Vibrionales</taxon>
        <taxon>Vibrionaceae</taxon>
        <taxon>Vibrio</taxon>
    </lineage>
</organism>
<dbReference type="InterPro" id="IPR000522">
    <property type="entry name" value="ABC_transptr_permease_BtuC"/>
</dbReference>